<name>A0A2A7B2V7_9FIRM</name>
<accession>A0A2A7B2V7</accession>
<proteinExistence type="predicted"/>
<sequence length="278" mass="29530">MTAPKSNKRGRAALVVVLCLLALCLAAGGTVYGLLSRKVKAIQTGADFDFRYTVTSTASRTPALYGVLEQVGATQGTVSGQYAPGRFQFTLTSQKNGSAFTRVYIDANETLYDAGQLYTYLRGEIVAAAPLAGLVLPNWSMGSYISQTQLASLLGVELSAVEMQDMTNLTLGLGALQKVTPAGALDGYTYYQLPAGETDLTCIVGLPLKELFSGTTPFHILLTIPEHEVRISLSGTVTAAETAVVAPTSRMSDADVDNFVQLRQALEKFAEVLQKAAS</sequence>
<dbReference type="RefSeq" id="WP_097793193.1">
    <property type="nucleotide sequence ID" value="NZ_NOUV01000019.1"/>
</dbReference>
<evidence type="ECO:0000313" key="2">
    <source>
        <dbReference type="Proteomes" id="UP000220904"/>
    </source>
</evidence>
<dbReference type="AlphaFoldDB" id="A0A2A7B2V7"/>
<protein>
    <submittedName>
        <fullName evidence="1">Uncharacterized protein</fullName>
    </submittedName>
</protein>
<gene>
    <name evidence="1" type="ORF">CHR60_11805</name>
</gene>
<comment type="caution">
    <text evidence="1">The sequence shown here is derived from an EMBL/GenBank/DDBJ whole genome shotgun (WGS) entry which is preliminary data.</text>
</comment>
<dbReference type="Proteomes" id="UP000220904">
    <property type="component" value="Unassembled WGS sequence"/>
</dbReference>
<reference evidence="1 2" key="1">
    <citation type="journal article" date="2017" name="Front. Microbiol.">
        <title>New Insights into the Diversity of the Genus Faecalibacterium.</title>
        <authorList>
            <person name="Benevides L."/>
            <person name="Burman S."/>
            <person name="Martin R."/>
            <person name="Robert V."/>
            <person name="Thomas M."/>
            <person name="Miquel S."/>
            <person name="Chain F."/>
            <person name="Sokol H."/>
            <person name="Bermudez-Humaran L.G."/>
            <person name="Morrison M."/>
            <person name="Langella P."/>
            <person name="Azevedo V.A."/>
            <person name="Chatel J.M."/>
            <person name="Soares S."/>
        </authorList>
    </citation>
    <scope>NUCLEOTIDE SEQUENCE [LARGE SCALE GENOMIC DNA]</scope>
    <source>
        <strain evidence="1 2">AHMP21</strain>
    </source>
</reference>
<organism evidence="1 2">
    <name type="scientific">Faecalibacterium prausnitzii</name>
    <dbReference type="NCBI Taxonomy" id="853"/>
    <lineage>
        <taxon>Bacteria</taxon>
        <taxon>Bacillati</taxon>
        <taxon>Bacillota</taxon>
        <taxon>Clostridia</taxon>
        <taxon>Eubacteriales</taxon>
        <taxon>Oscillospiraceae</taxon>
        <taxon>Faecalibacterium</taxon>
    </lineage>
</organism>
<dbReference type="OrthoDB" id="1861154at2"/>
<dbReference type="EMBL" id="NOUV01000019">
    <property type="protein sequence ID" value="PDX85724.1"/>
    <property type="molecule type" value="Genomic_DNA"/>
</dbReference>
<evidence type="ECO:0000313" key="1">
    <source>
        <dbReference type="EMBL" id="PDX85724.1"/>
    </source>
</evidence>